<feature type="repeat" description="ANK" evidence="3">
    <location>
        <begin position="568"/>
        <end position="600"/>
    </location>
</feature>
<dbReference type="Proteomes" id="UP001583186">
    <property type="component" value="Unassembled WGS sequence"/>
</dbReference>
<gene>
    <name evidence="7" type="ORF">Sste5346_003180</name>
</gene>
<dbReference type="PANTHER" id="PTHR24201:SF16">
    <property type="entry name" value="ANKYRIN-1-LIKE-RELATED"/>
    <property type="match status" value="1"/>
</dbReference>
<name>A0ABR3ZDQ5_9PEZI</name>
<feature type="repeat" description="ANK" evidence="3">
    <location>
        <begin position="701"/>
        <end position="728"/>
    </location>
</feature>
<dbReference type="InterPro" id="IPR050776">
    <property type="entry name" value="Ank_Repeat/CDKN_Inhibitor"/>
</dbReference>
<feature type="repeat" description="ANK" evidence="3">
    <location>
        <begin position="436"/>
        <end position="468"/>
    </location>
</feature>
<evidence type="ECO:0000313" key="7">
    <source>
        <dbReference type="EMBL" id="KAL1898773.1"/>
    </source>
</evidence>
<keyword evidence="2 3" id="KW-0040">ANK repeat</keyword>
<feature type="repeat" description="ANK" evidence="3">
    <location>
        <begin position="535"/>
        <end position="567"/>
    </location>
</feature>
<keyword evidence="8" id="KW-1185">Reference proteome</keyword>
<feature type="repeat" description="ANK" evidence="3">
    <location>
        <begin position="668"/>
        <end position="700"/>
    </location>
</feature>
<feature type="region of interest" description="Disordered" evidence="4">
    <location>
        <begin position="90"/>
        <end position="121"/>
    </location>
</feature>
<dbReference type="Pfam" id="PF00023">
    <property type="entry name" value="Ank"/>
    <property type="match status" value="3"/>
</dbReference>
<dbReference type="InterPro" id="IPR036770">
    <property type="entry name" value="Ankyrin_rpt-contain_sf"/>
</dbReference>
<dbReference type="PROSITE" id="PS50088">
    <property type="entry name" value="ANK_REPEAT"/>
    <property type="match status" value="9"/>
</dbReference>
<feature type="compositionally biased region" description="Basic residues" evidence="4">
    <location>
        <begin position="1"/>
        <end position="15"/>
    </location>
</feature>
<evidence type="ECO:0000259" key="6">
    <source>
        <dbReference type="Pfam" id="PF24883"/>
    </source>
</evidence>
<dbReference type="PRINTS" id="PR01415">
    <property type="entry name" value="ANKYRIN"/>
</dbReference>
<feature type="repeat" description="ANK" evidence="3">
    <location>
        <begin position="601"/>
        <end position="633"/>
    </location>
</feature>
<feature type="repeat" description="ANK" evidence="3">
    <location>
        <begin position="502"/>
        <end position="534"/>
    </location>
</feature>
<keyword evidence="1" id="KW-0677">Repeat</keyword>
<feature type="domain" description="Nephrocystin 3-like N-terminal" evidence="6">
    <location>
        <begin position="391"/>
        <end position="449"/>
    </location>
</feature>
<dbReference type="Pfam" id="PF24883">
    <property type="entry name" value="NPHP3_N"/>
    <property type="match status" value="1"/>
</dbReference>
<feature type="region of interest" description="Disordered" evidence="4">
    <location>
        <begin position="1"/>
        <end position="65"/>
    </location>
</feature>
<dbReference type="InterPro" id="IPR056884">
    <property type="entry name" value="NPHP3-like_N"/>
</dbReference>
<organism evidence="7 8">
    <name type="scientific">Sporothrix stenoceras</name>
    <dbReference type="NCBI Taxonomy" id="5173"/>
    <lineage>
        <taxon>Eukaryota</taxon>
        <taxon>Fungi</taxon>
        <taxon>Dikarya</taxon>
        <taxon>Ascomycota</taxon>
        <taxon>Pezizomycotina</taxon>
        <taxon>Sordariomycetes</taxon>
        <taxon>Sordariomycetidae</taxon>
        <taxon>Ophiostomatales</taxon>
        <taxon>Ophiostomataceae</taxon>
        <taxon>Sporothrix</taxon>
    </lineage>
</organism>
<dbReference type="Gene3D" id="1.25.40.20">
    <property type="entry name" value="Ankyrin repeat-containing domain"/>
    <property type="match status" value="4"/>
</dbReference>
<dbReference type="Pfam" id="PF17100">
    <property type="entry name" value="NACHT_N"/>
    <property type="match status" value="1"/>
</dbReference>
<evidence type="ECO:0000256" key="4">
    <source>
        <dbReference type="SAM" id="MobiDB-lite"/>
    </source>
</evidence>
<dbReference type="PROSITE" id="PS50297">
    <property type="entry name" value="ANK_REP_REGION"/>
    <property type="match status" value="9"/>
</dbReference>
<evidence type="ECO:0000256" key="1">
    <source>
        <dbReference type="ARBA" id="ARBA00022737"/>
    </source>
</evidence>
<dbReference type="InterPro" id="IPR002110">
    <property type="entry name" value="Ankyrin_rpt"/>
</dbReference>
<feature type="repeat" description="ANK" evidence="3">
    <location>
        <begin position="469"/>
        <end position="501"/>
    </location>
</feature>
<accession>A0ABR3ZDQ5</accession>
<comment type="caution">
    <text evidence="7">The sequence shown here is derived from an EMBL/GenBank/DDBJ whole genome shotgun (WGS) entry which is preliminary data.</text>
</comment>
<evidence type="ECO:0000256" key="3">
    <source>
        <dbReference type="PROSITE-ProRule" id="PRU00023"/>
    </source>
</evidence>
<feature type="domain" description="NWD NACHT-NTPase N-terminal" evidence="5">
    <location>
        <begin position="60"/>
        <end position="296"/>
    </location>
</feature>
<reference evidence="7 8" key="1">
    <citation type="journal article" date="2024" name="IMA Fungus">
        <title>IMA Genome - F19 : A genome assembly and annotation guide to empower mycologists, including annotated draft genome sequences of Ceratocystis pirilliformis, Diaporthe australafricana, Fusarium ophioides, Paecilomyces lecythidis, and Sporothrix stenoceras.</title>
        <authorList>
            <person name="Aylward J."/>
            <person name="Wilson A.M."/>
            <person name="Visagie C.M."/>
            <person name="Spraker J."/>
            <person name="Barnes I."/>
            <person name="Buitendag C."/>
            <person name="Ceriani C."/>
            <person name="Del Mar Angel L."/>
            <person name="du Plessis D."/>
            <person name="Fuchs T."/>
            <person name="Gasser K."/>
            <person name="Kramer D."/>
            <person name="Li W."/>
            <person name="Munsamy K."/>
            <person name="Piso A."/>
            <person name="Price J.L."/>
            <person name="Sonnekus B."/>
            <person name="Thomas C."/>
            <person name="van der Nest A."/>
            <person name="van Dijk A."/>
            <person name="van Heerden A."/>
            <person name="van Vuuren N."/>
            <person name="Yilmaz N."/>
            <person name="Duong T.A."/>
            <person name="van der Merwe N.A."/>
            <person name="Wingfield M.J."/>
            <person name="Wingfield B.D."/>
        </authorList>
    </citation>
    <scope>NUCLEOTIDE SEQUENCE [LARGE SCALE GENOMIC DNA]</scope>
    <source>
        <strain evidence="7 8">CMW 5346</strain>
    </source>
</reference>
<dbReference type="Pfam" id="PF12796">
    <property type="entry name" value="Ank_2"/>
    <property type="match status" value="2"/>
</dbReference>
<evidence type="ECO:0008006" key="9">
    <source>
        <dbReference type="Google" id="ProtNLM"/>
    </source>
</evidence>
<feature type="repeat" description="ANK" evidence="3">
    <location>
        <begin position="634"/>
        <end position="667"/>
    </location>
</feature>
<dbReference type="SMART" id="SM00248">
    <property type="entry name" value="ANK"/>
    <property type="match status" value="9"/>
</dbReference>
<dbReference type="InterPro" id="IPR031359">
    <property type="entry name" value="NACHT_N"/>
</dbReference>
<evidence type="ECO:0000259" key="5">
    <source>
        <dbReference type="Pfam" id="PF17100"/>
    </source>
</evidence>
<dbReference type="EMBL" id="JAWCUI010000014">
    <property type="protein sequence ID" value="KAL1898773.1"/>
    <property type="molecule type" value="Genomic_DNA"/>
</dbReference>
<dbReference type="SUPFAM" id="SSF48403">
    <property type="entry name" value="Ankyrin repeat"/>
    <property type="match status" value="1"/>
</dbReference>
<sequence length="728" mass="80581">MAGFRKKLQSWRRDKKSGGRAQPDATPVASSAKGSNDIRQERSGDSLVDPVNRKESPTTQSLWDRAYDALGKDKTHLVDEYEKLLSKEAQMAGSAANDGPPVRAMSPDDITHGPDSQSRQAQLDTVITQGLRRMEEKKARYTIAGHEFVLTDQIAQAAEFVLWAKDWIGDAVQASPQASIAWAGVCLILPLLTNPTTTAKDNRDGFTYVTTRMRYYAALEPLLRRLGQNAGVADALMSEANDHIIDLYQHILEFQICSVLRFYRSRLKTYIKDMLPKDWKQMTLDIKTREETVNRDLGQINELVSRQELEILNKTSTDALGAIEEFLSVSTQQLAVLKEQLAIQQAIQQDAVRQKLSDQQKKCLQLFRLTSSDKDVTYEWYKDRVEDRVQDTCLWFLQHDHFQRWLAQESDPLLVSADPGCGKSVLSKYLIDHELSQQSATILASYFGHDSVVKLLLEKGADVEAKAEDGRTPLSYAAAEEHEAVARLLFEKGADIEAKAYHNWTPLFFAADGGHEAVTRLLLEKGADVEAKDDYGRTPLFFAAQGEREAVARLLLEKGADIEAKDNRGRTPLSYTADGGYEAVARLLLEKGAVVEAKADHGRTPLFFAVQGGHEAVARLLLEKGADAEAKDDDSWTSLFLAAAVGGYEAVARLLLEKGSDVEAKDNRGRTPLSYAAVGGYEAVARLLLEKGADVEAKDNRGRTPLSYAADGGHEAIVKLFGSYGARS</sequence>
<protein>
    <recommendedName>
        <fullName evidence="9">NWD NACHT-NTPase N-terminal domain-containing protein</fullName>
    </recommendedName>
</protein>
<proteinExistence type="predicted"/>
<dbReference type="PANTHER" id="PTHR24201">
    <property type="entry name" value="ANK_REP_REGION DOMAIN-CONTAINING PROTEIN"/>
    <property type="match status" value="1"/>
</dbReference>
<evidence type="ECO:0000313" key="8">
    <source>
        <dbReference type="Proteomes" id="UP001583186"/>
    </source>
</evidence>
<evidence type="ECO:0000256" key="2">
    <source>
        <dbReference type="ARBA" id="ARBA00023043"/>
    </source>
</evidence>